<comment type="caution">
    <text evidence="1">The sequence shown here is derived from an EMBL/GenBank/DDBJ whole genome shotgun (WGS) entry which is preliminary data.</text>
</comment>
<proteinExistence type="predicted"/>
<dbReference type="EMBL" id="JAGIZA010000005">
    <property type="protein sequence ID" value="MBP0493057.1"/>
    <property type="molecule type" value="Genomic_DNA"/>
</dbReference>
<protein>
    <submittedName>
        <fullName evidence="1">Uncharacterized protein</fullName>
    </submittedName>
</protein>
<dbReference type="AlphaFoldDB" id="A0A940N2K4"/>
<evidence type="ECO:0000313" key="1">
    <source>
        <dbReference type="EMBL" id="MBP0493057.1"/>
    </source>
</evidence>
<organism evidence="1 2">
    <name type="scientific">Roseomonas indoligenes</name>
    <dbReference type="NCBI Taxonomy" id="2820811"/>
    <lineage>
        <taxon>Bacteria</taxon>
        <taxon>Pseudomonadati</taxon>
        <taxon>Pseudomonadota</taxon>
        <taxon>Alphaproteobacteria</taxon>
        <taxon>Acetobacterales</taxon>
        <taxon>Roseomonadaceae</taxon>
        <taxon>Roseomonas</taxon>
    </lineage>
</organism>
<reference evidence="1" key="1">
    <citation type="submission" date="2021-03" db="EMBL/GenBank/DDBJ databases">
        <authorList>
            <person name="So Y."/>
        </authorList>
    </citation>
    <scope>NUCLEOTIDE SEQUENCE</scope>
    <source>
        <strain evidence="1">SG15</strain>
    </source>
</reference>
<name>A0A940N2K4_9PROT</name>
<sequence>MAGHLTWALSLALLVGAPYRAAELFLTARHEARLLDTADRIIAELDALDAPFADLEPEEEDDALVEVSVQPLTLCPDVARPIRRTTGGRT</sequence>
<dbReference type="Proteomes" id="UP000677537">
    <property type="component" value="Unassembled WGS sequence"/>
</dbReference>
<keyword evidence="2" id="KW-1185">Reference proteome</keyword>
<dbReference type="RefSeq" id="WP_209373095.1">
    <property type="nucleotide sequence ID" value="NZ_JAGIZA010000005.1"/>
</dbReference>
<accession>A0A940N2K4</accession>
<evidence type="ECO:0000313" key="2">
    <source>
        <dbReference type="Proteomes" id="UP000677537"/>
    </source>
</evidence>
<gene>
    <name evidence="1" type="ORF">J5Y10_09745</name>
</gene>